<evidence type="ECO:0000313" key="1">
    <source>
        <dbReference type="EMBL" id="KAA5546102.1"/>
    </source>
</evidence>
<accession>A0A5M6DIQ6</accession>
<dbReference type="NCBIfam" id="TIGR01509">
    <property type="entry name" value="HAD-SF-IA-v3"/>
    <property type="match status" value="1"/>
</dbReference>
<dbReference type="InterPro" id="IPR036412">
    <property type="entry name" value="HAD-like_sf"/>
</dbReference>
<dbReference type="SFLD" id="SFLDG01129">
    <property type="entry name" value="C1.5:_HAD__Beta-PGM__Phosphata"/>
    <property type="match status" value="1"/>
</dbReference>
<dbReference type="PANTHER" id="PTHR43611">
    <property type="entry name" value="ALPHA-D-GLUCOSE 1-PHOSPHATE PHOSPHATASE"/>
    <property type="match status" value="1"/>
</dbReference>
<dbReference type="CDD" id="cd02603">
    <property type="entry name" value="HAD_sEH-N_like"/>
    <property type="match status" value="1"/>
</dbReference>
<protein>
    <submittedName>
        <fullName evidence="1">HAD family phosphatase</fullName>
    </submittedName>
</protein>
<sequence length="212" mass="24062">MSDSPNASIEFCYFDLGNILVSFDESVACENLSRQTKLPIDQIRERIYASGLQQRYERGQLDDEAYADLARQALGLSIDQLSTRDFLTAISDMFSPIESMVAAVQAMRRQTGRVGILSNTCDAHWRWIRNQDWRISGVEFDVTILSYQIGWMKPDVQIYDAAEQAAGVPPERILFIDDKDENVHAARQRGWQAAQCWGGPDACAALDRYMIR</sequence>
<dbReference type="RefSeq" id="WP_150075109.1">
    <property type="nucleotide sequence ID" value="NZ_VWOX01000002.1"/>
</dbReference>
<dbReference type="InterPro" id="IPR023198">
    <property type="entry name" value="PGP-like_dom2"/>
</dbReference>
<dbReference type="EMBL" id="VWOX01000002">
    <property type="protein sequence ID" value="KAA5546102.1"/>
    <property type="molecule type" value="Genomic_DNA"/>
</dbReference>
<evidence type="ECO:0000313" key="2">
    <source>
        <dbReference type="Proteomes" id="UP000324479"/>
    </source>
</evidence>
<comment type="caution">
    <text evidence="1">The sequence shown here is derived from an EMBL/GenBank/DDBJ whole genome shotgun (WGS) entry which is preliminary data.</text>
</comment>
<dbReference type="Gene3D" id="1.10.150.240">
    <property type="entry name" value="Putative phosphatase, domain 2"/>
    <property type="match status" value="1"/>
</dbReference>
<dbReference type="Gene3D" id="3.40.50.1000">
    <property type="entry name" value="HAD superfamily/HAD-like"/>
    <property type="match status" value="1"/>
</dbReference>
<dbReference type="SFLD" id="SFLDS00003">
    <property type="entry name" value="Haloacid_Dehalogenase"/>
    <property type="match status" value="1"/>
</dbReference>
<dbReference type="SUPFAM" id="SSF56784">
    <property type="entry name" value="HAD-like"/>
    <property type="match status" value="1"/>
</dbReference>
<organism evidence="1 2">
    <name type="scientific">Roseiconus nitratireducens</name>
    <dbReference type="NCBI Taxonomy" id="2605748"/>
    <lineage>
        <taxon>Bacteria</taxon>
        <taxon>Pseudomonadati</taxon>
        <taxon>Planctomycetota</taxon>
        <taxon>Planctomycetia</taxon>
        <taxon>Pirellulales</taxon>
        <taxon>Pirellulaceae</taxon>
        <taxon>Roseiconus</taxon>
    </lineage>
</organism>
<gene>
    <name evidence="1" type="ORF">FYK55_04185</name>
</gene>
<dbReference type="PANTHER" id="PTHR43611:SF3">
    <property type="entry name" value="FLAVIN MONONUCLEOTIDE HYDROLASE 1, CHLOROPLATIC"/>
    <property type="match status" value="1"/>
</dbReference>
<keyword evidence="2" id="KW-1185">Reference proteome</keyword>
<dbReference type="PRINTS" id="PR00413">
    <property type="entry name" value="HADHALOGNASE"/>
</dbReference>
<proteinExistence type="predicted"/>
<dbReference type="InterPro" id="IPR023214">
    <property type="entry name" value="HAD_sf"/>
</dbReference>
<dbReference type="AlphaFoldDB" id="A0A5M6DIQ6"/>
<name>A0A5M6DIQ6_9BACT</name>
<dbReference type="InterPro" id="IPR006439">
    <property type="entry name" value="HAD-SF_hydro_IA"/>
</dbReference>
<dbReference type="Proteomes" id="UP000324479">
    <property type="component" value="Unassembled WGS sequence"/>
</dbReference>
<reference evidence="1 2" key="1">
    <citation type="submission" date="2019-08" db="EMBL/GenBank/DDBJ databases">
        <authorList>
            <person name="Dhanesh K."/>
            <person name="Kumar G."/>
            <person name="Sasikala C."/>
            <person name="Venkata Ramana C."/>
        </authorList>
    </citation>
    <scope>NUCLEOTIDE SEQUENCE [LARGE SCALE GENOMIC DNA]</scope>
    <source>
        <strain evidence="1 2">JC645</strain>
    </source>
</reference>
<dbReference type="Pfam" id="PF00702">
    <property type="entry name" value="Hydrolase"/>
    <property type="match status" value="1"/>
</dbReference>